<dbReference type="GO" id="GO:1990189">
    <property type="term" value="F:protein N-terminal-serine acetyltransferase activity"/>
    <property type="evidence" value="ECO:0007669"/>
    <property type="project" value="TreeGrafter"/>
</dbReference>
<dbReference type="Gene3D" id="3.40.630.30">
    <property type="match status" value="1"/>
</dbReference>
<dbReference type="GO" id="GO:0005737">
    <property type="term" value="C:cytoplasm"/>
    <property type="evidence" value="ECO:0007669"/>
    <property type="project" value="TreeGrafter"/>
</dbReference>
<dbReference type="AlphaFoldDB" id="A0A1Z3N7C3"/>
<dbReference type="PROSITE" id="PS51186">
    <property type="entry name" value="GNAT"/>
    <property type="match status" value="1"/>
</dbReference>
<dbReference type="GO" id="GO:0008999">
    <property type="term" value="F:protein-N-terminal-alanine acetyltransferase activity"/>
    <property type="evidence" value="ECO:0007669"/>
    <property type="project" value="TreeGrafter"/>
</dbReference>
<accession>A0A1Z3N7C3</accession>
<dbReference type="EMBL" id="CP020946">
    <property type="protein sequence ID" value="ASD63382.1"/>
    <property type="molecule type" value="Genomic_DNA"/>
</dbReference>
<dbReference type="RefSeq" id="WP_088564924.1">
    <property type="nucleotide sequence ID" value="NZ_CP020946.1"/>
</dbReference>
<proteinExistence type="predicted"/>
<feature type="domain" description="N-acetyltransferase" evidence="1">
    <location>
        <begin position="33"/>
        <end position="180"/>
    </location>
</feature>
<protein>
    <recommendedName>
        <fullName evidence="1">N-acetyltransferase domain-containing protein</fullName>
    </recommendedName>
</protein>
<dbReference type="InterPro" id="IPR051908">
    <property type="entry name" value="Ribosomal_N-acetyltransferase"/>
</dbReference>
<dbReference type="InterPro" id="IPR000182">
    <property type="entry name" value="GNAT_dom"/>
</dbReference>
<dbReference type="InterPro" id="IPR016181">
    <property type="entry name" value="Acyl_CoA_acyltransferase"/>
</dbReference>
<gene>
    <name evidence="2" type="ORF">B9G79_07245</name>
</gene>
<evidence type="ECO:0000259" key="1">
    <source>
        <dbReference type="PROSITE" id="PS51186"/>
    </source>
</evidence>
<evidence type="ECO:0000313" key="2">
    <source>
        <dbReference type="EMBL" id="ASD63382.1"/>
    </source>
</evidence>
<dbReference type="Proteomes" id="UP000197003">
    <property type="component" value="Chromosome"/>
</dbReference>
<dbReference type="PANTHER" id="PTHR43441">
    <property type="entry name" value="RIBOSOMAL-PROTEIN-SERINE ACETYLTRANSFERASE"/>
    <property type="match status" value="1"/>
</dbReference>
<organism evidence="2 3">
    <name type="scientific">Bdellovibrio bacteriovorus</name>
    <dbReference type="NCBI Taxonomy" id="959"/>
    <lineage>
        <taxon>Bacteria</taxon>
        <taxon>Pseudomonadati</taxon>
        <taxon>Bdellovibrionota</taxon>
        <taxon>Bdellovibrionia</taxon>
        <taxon>Bdellovibrionales</taxon>
        <taxon>Pseudobdellovibrionaceae</taxon>
        <taxon>Bdellovibrio</taxon>
    </lineage>
</organism>
<sequence>MNSAEFNPIAPADIFFGNSGVSVRKQEARHAEVVFKKVQSQKERLQEFLNWPIHINTLEDQLNFSLKTDIQWAAGHAYHFQIFKDETFAGAISIHSLNYQNRSFEFGYWVDSEYEGKGLVQESLLLLIKAMAARGWRQAIIRTNNQNIRSQNVAQKLGMTLQSETDHFRIFSATLEGAKL</sequence>
<dbReference type="SUPFAM" id="SSF55729">
    <property type="entry name" value="Acyl-CoA N-acyltransferases (Nat)"/>
    <property type="match status" value="1"/>
</dbReference>
<evidence type="ECO:0000313" key="3">
    <source>
        <dbReference type="Proteomes" id="UP000197003"/>
    </source>
</evidence>
<reference evidence="2 3" key="1">
    <citation type="submission" date="2017-04" db="EMBL/GenBank/DDBJ databases">
        <title>Whole genome sequence of Bdellovibrio bacteriovorus strain SSB218315.</title>
        <authorList>
            <person name="Oyedara O."/>
            <person name="Rodriguez-Perez M.A."/>
        </authorList>
    </citation>
    <scope>NUCLEOTIDE SEQUENCE [LARGE SCALE GENOMIC DNA]</scope>
    <source>
        <strain evidence="2 3">SSB218315</strain>
    </source>
</reference>
<dbReference type="Pfam" id="PF13302">
    <property type="entry name" value="Acetyltransf_3"/>
    <property type="match status" value="1"/>
</dbReference>
<dbReference type="OrthoDB" id="5292604at2"/>
<name>A0A1Z3N7C3_BDEBC</name>
<dbReference type="PANTHER" id="PTHR43441:SF11">
    <property type="entry name" value="RIBOSOMAL-PROTEIN-SERINE ACETYLTRANSFERASE"/>
    <property type="match status" value="1"/>
</dbReference>